<gene>
    <name evidence="1" type="ORF">D3H35_24710</name>
</gene>
<reference evidence="1 2" key="1">
    <citation type="submission" date="2018-09" db="EMBL/GenBank/DDBJ databases">
        <title>Cohnella cavernae sp. nov., isolated from a karst cave.</title>
        <authorList>
            <person name="Zhu H."/>
        </authorList>
    </citation>
    <scope>NUCLEOTIDE SEQUENCE [LARGE SCALE GENOMIC DNA]</scope>
    <source>
        <strain evidence="1 2">K2E09-144</strain>
    </source>
</reference>
<evidence type="ECO:0000313" key="2">
    <source>
        <dbReference type="Proteomes" id="UP000266340"/>
    </source>
</evidence>
<dbReference type="AlphaFoldDB" id="A0A398CGH0"/>
<organism evidence="1 2">
    <name type="scientific">Cohnella faecalis</name>
    <dbReference type="NCBI Taxonomy" id="2315694"/>
    <lineage>
        <taxon>Bacteria</taxon>
        <taxon>Bacillati</taxon>
        <taxon>Bacillota</taxon>
        <taxon>Bacilli</taxon>
        <taxon>Bacillales</taxon>
        <taxon>Paenibacillaceae</taxon>
        <taxon>Cohnella</taxon>
    </lineage>
</organism>
<sequence length="479" mass="56990">MYTLNDIFLGKNDGKKEASYRPDFENYFYDHNKIYHKVMQNEKYLVLGRKGTGKSILGEFIKKKAQNDAEWFCNLCSYKEFQFHELVNLKNGDIKPNEYISIWEWVILLELAKLCLENENLSYSETWQKLNKFVRDNFFTVKLNAMKIIEVTQQNKLSGNLFKFGGEHGKTKKYSVGSYLYYLDDLRETVFELLAETDCKYTLIYDELDDKFRNNEIYKNSIISLIKAVDKINLSMLDNRINGKVTVLLRTDIFYILNDPDLNKIKIDNSITIDWGATIQVDSPLFDLVFTKIKASVPDLKDKSRVELFTLFFPEQIRRIDTEKFLLGRTFFRPRDVVTYLNFIIEKYAQESRFKEHAFIELEKDYSTYFFQEVRNELSGHLDDLLIDEGTLLLKQYNRGEFKFKNLKEYYEKNKSIYPNIKLEEILKTFFEFGLIGNKWKKDGMDRYFYSWAYRDNKAVIDFDKEFAIHVGLRTELSL</sequence>
<protein>
    <submittedName>
        <fullName evidence="1">Uncharacterized protein</fullName>
    </submittedName>
</protein>
<dbReference type="OrthoDB" id="9179688at2"/>
<dbReference type="EMBL" id="QXJM01000040">
    <property type="protein sequence ID" value="RIE01555.1"/>
    <property type="molecule type" value="Genomic_DNA"/>
</dbReference>
<proteinExistence type="predicted"/>
<dbReference type="Proteomes" id="UP000266340">
    <property type="component" value="Unassembled WGS sequence"/>
</dbReference>
<dbReference type="InterPro" id="IPR059206">
    <property type="entry name" value="Sll1717-like"/>
</dbReference>
<evidence type="ECO:0000313" key="1">
    <source>
        <dbReference type="EMBL" id="RIE01555.1"/>
    </source>
</evidence>
<keyword evidence="2" id="KW-1185">Reference proteome</keyword>
<dbReference type="RefSeq" id="WP_119151808.1">
    <property type="nucleotide sequence ID" value="NZ_JBHSOV010000032.1"/>
</dbReference>
<name>A0A398CGH0_9BACL</name>
<dbReference type="NCBIfam" id="NF047389">
    <property type="entry name" value="ATPase_Sll1717"/>
    <property type="match status" value="1"/>
</dbReference>
<accession>A0A398CGH0</accession>
<comment type="caution">
    <text evidence="1">The sequence shown here is derived from an EMBL/GenBank/DDBJ whole genome shotgun (WGS) entry which is preliminary data.</text>
</comment>